<evidence type="ECO:0000256" key="11">
    <source>
        <dbReference type="ARBA" id="ARBA00023310"/>
    </source>
</evidence>
<feature type="transmembrane region" description="Helical" evidence="12">
    <location>
        <begin position="180"/>
        <end position="202"/>
    </location>
</feature>
<dbReference type="InterPro" id="IPR045082">
    <property type="entry name" value="ATP_syn_F0_a_bact/chloroplast"/>
</dbReference>
<dbReference type="PROSITE" id="PS00449">
    <property type="entry name" value="ATPASE_A"/>
    <property type="match status" value="1"/>
</dbReference>
<dbReference type="InterPro" id="IPR035908">
    <property type="entry name" value="F0_ATP_A_sf"/>
</dbReference>
<dbReference type="CDD" id="cd00310">
    <property type="entry name" value="ATP-synt_Fo_a_6"/>
    <property type="match status" value="1"/>
</dbReference>
<dbReference type="GO" id="GO:0005886">
    <property type="term" value="C:plasma membrane"/>
    <property type="evidence" value="ECO:0007669"/>
    <property type="project" value="UniProtKB-SubCell"/>
</dbReference>
<evidence type="ECO:0000256" key="6">
    <source>
        <dbReference type="ARBA" id="ARBA00022692"/>
    </source>
</evidence>
<evidence type="ECO:0000256" key="4">
    <source>
        <dbReference type="ARBA" id="ARBA00022475"/>
    </source>
</evidence>
<dbReference type="NCBIfam" id="TIGR01131">
    <property type="entry name" value="ATP_synt_6_or_A"/>
    <property type="match status" value="1"/>
</dbReference>
<keyword evidence="7 12" id="KW-0375">Hydrogen ion transport</keyword>
<evidence type="ECO:0000256" key="12">
    <source>
        <dbReference type="HAMAP-Rule" id="MF_01393"/>
    </source>
</evidence>
<evidence type="ECO:0000313" key="14">
    <source>
        <dbReference type="EMBL" id="EFI33452.1"/>
    </source>
</evidence>
<keyword evidence="9 12" id="KW-0406">Ion transport</keyword>
<evidence type="ECO:0000256" key="1">
    <source>
        <dbReference type="ARBA" id="ARBA00004141"/>
    </source>
</evidence>
<keyword evidence="10 12" id="KW-0472">Membrane</keyword>
<evidence type="ECO:0000256" key="3">
    <source>
        <dbReference type="ARBA" id="ARBA00022448"/>
    </source>
</evidence>
<dbReference type="PRINTS" id="PR00123">
    <property type="entry name" value="ATPASEA"/>
</dbReference>
<reference evidence="14" key="1">
    <citation type="submission" date="2010-05" db="EMBL/GenBank/DDBJ databases">
        <title>The draft genome of Desulfonatronospira thiodismutans ASO3-1.</title>
        <authorList>
            <consortium name="US DOE Joint Genome Institute (JGI-PGF)"/>
            <person name="Lucas S."/>
            <person name="Copeland A."/>
            <person name="Lapidus A."/>
            <person name="Cheng J.-F."/>
            <person name="Bruce D."/>
            <person name="Goodwin L."/>
            <person name="Pitluck S."/>
            <person name="Chertkov O."/>
            <person name="Brettin T."/>
            <person name="Detter J.C."/>
            <person name="Han C."/>
            <person name="Land M.L."/>
            <person name="Hauser L."/>
            <person name="Kyrpides N."/>
            <person name="Mikhailova N."/>
            <person name="Muyzer G."/>
            <person name="Woyke T."/>
        </authorList>
    </citation>
    <scope>NUCLEOTIDE SEQUENCE [LARGE SCALE GENOMIC DNA]</scope>
    <source>
        <strain evidence="14">ASO3-1</strain>
    </source>
</reference>
<dbReference type="AlphaFoldDB" id="D6SRY6"/>
<feature type="transmembrane region" description="Helical" evidence="12">
    <location>
        <begin position="105"/>
        <end position="123"/>
    </location>
</feature>
<name>D6SRY6_9BACT</name>
<dbReference type="InterPro" id="IPR000568">
    <property type="entry name" value="ATP_synth_F0_asu"/>
</dbReference>
<dbReference type="PANTHER" id="PTHR42823">
    <property type="entry name" value="ATP SYNTHASE SUBUNIT A, CHLOROPLASTIC"/>
    <property type="match status" value="1"/>
</dbReference>
<keyword evidence="8 12" id="KW-1133">Transmembrane helix</keyword>
<feature type="transmembrane region" description="Helical" evidence="12">
    <location>
        <begin position="143"/>
        <end position="160"/>
    </location>
</feature>
<dbReference type="Proteomes" id="UP000005496">
    <property type="component" value="Unassembled WGS sequence"/>
</dbReference>
<keyword evidence="6 12" id="KW-0812">Transmembrane</keyword>
<comment type="subcellular location">
    <subcellularLocation>
        <location evidence="12 13">Cell membrane</location>
        <topology evidence="12 13">Multi-pass membrane protein</topology>
    </subcellularLocation>
    <subcellularLocation>
        <location evidence="1">Membrane</location>
        <topology evidence="1">Multi-pass membrane protein</topology>
    </subcellularLocation>
</comment>
<dbReference type="GO" id="GO:0045259">
    <property type="term" value="C:proton-transporting ATP synthase complex"/>
    <property type="evidence" value="ECO:0007669"/>
    <property type="project" value="UniProtKB-KW"/>
</dbReference>
<keyword evidence="15" id="KW-1185">Reference proteome</keyword>
<evidence type="ECO:0000256" key="8">
    <source>
        <dbReference type="ARBA" id="ARBA00022989"/>
    </source>
</evidence>
<dbReference type="GO" id="GO:0042777">
    <property type="term" value="P:proton motive force-driven plasma membrane ATP synthesis"/>
    <property type="evidence" value="ECO:0007669"/>
    <property type="project" value="TreeGrafter"/>
</dbReference>
<keyword evidence="3 12" id="KW-0813">Transport</keyword>
<dbReference type="eggNOG" id="COG0356">
    <property type="taxonomic scope" value="Bacteria"/>
</dbReference>
<evidence type="ECO:0000313" key="15">
    <source>
        <dbReference type="Proteomes" id="UP000005496"/>
    </source>
</evidence>
<organism evidence="14 15">
    <name type="scientific">Desulfonatronospira thiodismutans ASO3-1</name>
    <dbReference type="NCBI Taxonomy" id="555779"/>
    <lineage>
        <taxon>Bacteria</taxon>
        <taxon>Pseudomonadati</taxon>
        <taxon>Thermodesulfobacteriota</taxon>
        <taxon>Desulfovibrionia</taxon>
        <taxon>Desulfovibrionales</taxon>
        <taxon>Desulfonatronovibrionaceae</taxon>
        <taxon>Desulfonatronospira</taxon>
    </lineage>
</organism>
<feature type="transmembrane region" description="Helical" evidence="12">
    <location>
        <begin position="24"/>
        <end position="42"/>
    </location>
</feature>
<dbReference type="Gene3D" id="1.20.120.220">
    <property type="entry name" value="ATP synthase, F0 complex, subunit A"/>
    <property type="match status" value="1"/>
</dbReference>
<evidence type="ECO:0000256" key="5">
    <source>
        <dbReference type="ARBA" id="ARBA00022547"/>
    </source>
</evidence>
<dbReference type="OrthoDB" id="9789241at2"/>
<sequence>MEDLYQWMFLREFFHALGLNIPQHVLYSWFFIVILVLVGWMATRRMTLVPKGVQNFFEFLIKAVEDFVVANMGEQGRRVFPVLFTLLIYIWVLNVSGLVPSIDAATANINTTACMALFVFVYYNYWGIRIHGAAYIKKFMGPYWWFAPVMLPIEIVSHLARPLSLALRLFGNIRAEEITIAVMFILAPILGSLPIFILFLLLKTMQAFVFFMLTMMYLKEAFEEAH</sequence>
<evidence type="ECO:0000256" key="13">
    <source>
        <dbReference type="RuleBase" id="RU000483"/>
    </source>
</evidence>
<protein>
    <recommendedName>
        <fullName evidence="12 13">ATP synthase subunit a</fullName>
    </recommendedName>
    <alternativeName>
        <fullName evidence="12">ATP synthase F0 sector subunit a</fullName>
    </alternativeName>
    <alternativeName>
        <fullName evidence="12">F-ATPase subunit 6</fullName>
    </alternativeName>
</protein>
<comment type="similarity">
    <text evidence="2 12 13">Belongs to the ATPase A chain family.</text>
</comment>
<dbReference type="EMBL" id="ACJN02000003">
    <property type="protein sequence ID" value="EFI33452.1"/>
    <property type="molecule type" value="Genomic_DNA"/>
</dbReference>
<feature type="transmembrane region" description="Helical" evidence="12">
    <location>
        <begin position="79"/>
        <end position="99"/>
    </location>
</feature>
<dbReference type="PANTHER" id="PTHR42823:SF3">
    <property type="entry name" value="ATP SYNTHASE SUBUNIT A, CHLOROPLASTIC"/>
    <property type="match status" value="1"/>
</dbReference>
<proteinExistence type="inferred from homology"/>
<keyword evidence="11 12" id="KW-0066">ATP synthesis</keyword>
<dbReference type="RefSeq" id="WP_008870804.1">
    <property type="nucleotide sequence ID" value="NZ_ACJN02000003.1"/>
</dbReference>
<dbReference type="InterPro" id="IPR023011">
    <property type="entry name" value="ATP_synth_F0_asu_AS"/>
</dbReference>
<keyword evidence="5 12" id="KW-0138">CF(0)</keyword>
<comment type="function">
    <text evidence="12 13">Key component of the proton channel; it plays a direct role in the translocation of protons across the membrane.</text>
</comment>
<comment type="caution">
    <text evidence="14">The sequence shown here is derived from an EMBL/GenBank/DDBJ whole genome shotgun (WGS) entry which is preliminary data.</text>
</comment>
<evidence type="ECO:0000256" key="7">
    <source>
        <dbReference type="ARBA" id="ARBA00022781"/>
    </source>
</evidence>
<gene>
    <name evidence="12" type="primary">atpB</name>
    <name evidence="14" type="ORF">Dthio_PD0786</name>
</gene>
<dbReference type="SUPFAM" id="SSF81336">
    <property type="entry name" value="F1F0 ATP synthase subunit A"/>
    <property type="match status" value="1"/>
</dbReference>
<dbReference type="HAMAP" id="MF_01393">
    <property type="entry name" value="ATP_synth_a_bact"/>
    <property type="match status" value="1"/>
</dbReference>
<accession>D6SRY6</accession>
<evidence type="ECO:0000256" key="2">
    <source>
        <dbReference type="ARBA" id="ARBA00006810"/>
    </source>
</evidence>
<evidence type="ECO:0000256" key="10">
    <source>
        <dbReference type="ARBA" id="ARBA00023136"/>
    </source>
</evidence>
<dbReference type="Pfam" id="PF00119">
    <property type="entry name" value="ATP-synt_A"/>
    <property type="match status" value="1"/>
</dbReference>
<keyword evidence="4 12" id="KW-1003">Cell membrane</keyword>
<dbReference type="GO" id="GO:0046933">
    <property type="term" value="F:proton-transporting ATP synthase activity, rotational mechanism"/>
    <property type="evidence" value="ECO:0007669"/>
    <property type="project" value="UniProtKB-UniRule"/>
</dbReference>
<evidence type="ECO:0000256" key="9">
    <source>
        <dbReference type="ARBA" id="ARBA00023065"/>
    </source>
</evidence>